<dbReference type="EMBL" id="MU275893">
    <property type="protein sequence ID" value="KAI0048065.1"/>
    <property type="molecule type" value="Genomic_DNA"/>
</dbReference>
<name>A0ACB8RVH9_9AGAM</name>
<comment type="caution">
    <text evidence="1">The sequence shown here is derived from an EMBL/GenBank/DDBJ whole genome shotgun (WGS) entry which is preliminary data.</text>
</comment>
<accession>A0ACB8RVH9</accession>
<gene>
    <name evidence="1" type="ORF">FA95DRAFT_1134127</name>
</gene>
<reference evidence="1" key="1">
    <citation type="submission" date="2021-02" db="EMBL/GenBank/DDBJ databases">
        <authorList>
            <consortium name="DOE Joint Genome Institute"/>
            <person name="Ahrendt S."/>
            <person name="Looney B.P."/>
            <person name="Miyauchi S."/>
            <person name="Morin E."/>
            <person name="Drula E."/>
            <person name="Courty P.E."/>
            <person name="Chicoki N."/>
            <person name="Fauchery L."/>
            <person name="Kohler A."/>
            <person name="Kuo A."/>
            <person name="Labutti K."/>
            <person name="Pangilinan J."/>
            <person name="Lipzen A."/>
            <person name="Riley R."/>
            <person name="Andreopoulos W."/>
            <person name="He G."/>
            <person name="Johnson J."/>
            <person name="Barry K.W."/>
            <person name="Grigoriev I.V."/>
            <person name="Nagy L."/>
            <person name="Hibbett D."/>
            <person name="Henrissat B."/>
            <person name="Matheny P.B."/>
            <person name="Labbe J."/>
            <person name="Martin F."/>
        </authorList>
    </citation>
    <scope>NUCLEOTIDE SEQUENCE</scope>
    <source>
        <strain evidence="1">FP105234-sp</strain>
    </source>
</reference>
<evidence type="ECO:0000313" key="2">
    <source>
        <dbReference type="Proteomes" id="UP000814033"/>
    </source>
</evidence>
<proteinExistence type="predicted"/>
<keyword evidence="2" id="KW-1185">Reference proteome</keyword>
<evidence type="ECO:0000313" key="1">
    <source>
        <dbReference type="EMBL" id="KAI0048065.1"/>
    </source>
</evidence>
<reference evidence="1" key="2">
    <citation type="journal article" date="2022" name="New Phytol.">
        <title>Evolutionary transition to the ectomycorrhizal habit in the genomes of a hyperdiverse lineage of mushroom-forming fungi.</title>
        <authorList>
            <person name="Looney B."/>
            <person name="Miyauchi S."/>
            <person name="Morin E."/>
            <person name="Drula E."/>
            <person name="Courty P.E."/>
            <person name="Kohler A."/>
            <person name="Kuo A."/>
            <person name="LaButti K."/>
            <person name="Pangilinan J."/>
            <person name="Lipzen A."/>
            <person name="Riley R."/>
            <person name="Andreopoulos W."/>
            <person name="He G."/>
            <person name="Johnson J."/>
            <person name="Nolan M."/>
            <person name="Tritt A."/>
            <person name="Barry K.W."/>
            <person name="Grigoriev I.V."/>
            <person name="Nagy L.G."/>
            <person name="Hibbett D."/>
            <person name="Henrissat B."/>
            <person name="Matheny P.B."/>
            <person name="Labbe J."/>
            <person name="Martin F.M."/>
        </authorList>
    </citation>
    <scope>NUCLEOTIDE SEQUENCE</scope>
    <source>
        <strain evidence="1">FP105234-sp</strain>
    </source>
</reference>
<organism evidence="1 2">
    <name type="scientific">Auriscalpium vulgare</name>
    <dbReference type="NCBI Taxonomy" id="40419"/>
    <lineage>
        <taxon>Eukaryota</taxon>
        <taxon>Fungi</taxon>
        <taxon>Dikarya</taxon>
        <taxon>Basidiomycota</taxon>
        <taxon>Agaricomycotina</taxon>
        <taxon>Agaricomycetes</taxon>
        <taxon>Russulales</taxon>
        <taxon>Auriscalpiaceae</taxon>
        <taxon>Auriscalpium</taxon>
    </lineage>
</organism>
<dbReference type="Proteomes" id="UP000814033">
    <property type="component" value="Unassembled WGS sequence"/>
</dbReference>
<sequence length="160" mass="17974">MRVMIAPTTGDLEKLFRGDQPYTGKRLQANTTELKNKSRSSSRYACEVNSTQRAELSCCNRQDKVQDSPKDRGGVPVALRIVAPWRPDIVRKRTKITFLRSCLGAVAAPATGFVLRNRQRTPQSGRERRCVKTVNSMVEATPTTPDTWRGMERGGCPHKR</sequence>
<protein>
    <submittedName>
        <fullName evidence="1">Uncharacterized protein</fullName>
    </submittedName>
</protein>